<dbReference type="InterPro" id="IPR040045">
    <property type="entry name" value="DYNC2LI1"/>
</dbReference>
<evidence type="ECO:0000256" key="14">
    <source>
        <dbReference type="ARBA" id="ARBA00023273"/>
    </source>
</evidence>
<dbReference type="PANTHER" id="PTHR13236:SF0">
    <property type="entry name" value="CYTOPLASMIC DYNEIN 2 LIGHT INTERMEDIATE CHAIN 1"/>
    <property type="match status" value="1"/>
</dbReference>
<dbReference type="GO" id="GO:0005813">
    <property type="term" value="C:centrosome"/>
    <property type="evidence" value="ECO:0007669"/>
    <property type="project" value="UniProtKB-SubCell"/>
</dbReference>
<feature type="compositionally biased region" description="Basic and acidic residues" evidence="15">
    <location>
        <begin position="311"/>
        <end position="351"/>
    </location>
</feature>
<evidence type="ECO:0000256" key="10">
    <source>
        <dbReference type="ARBA" id="ARBA00023017"/>
    </source>
</evidence>
<dbReference type="VEuPathDB" id="FungiDB:H310_13446"/>
<gene>
    <name evidence="16" type="ORF">H310_13446</name>
</gene>
<evidence type="ECO:0000256" key="11">
    <source>
        <dbReference type="ARBA" id="ARBA00023069"/>
    </source>
</evidence>
<name>A0A024TDT2_9STRA</name>
<evidence type="ECO:0000313" key="16">
    <source>
        <dbReference type="EMBL" id="ETV92213.1"/>
    </source>
</evidence>
<dbReference type="GeneID" id="20090496"/>
<evidence type="ECO:0000256" key="6">
    <source>
        <dbReference type="ARBA" id="ARBA00022473"/>
    </source>
</evidence>
<feature type="region of interest" description="Disordered" evidence="15">
    <location>
        <begin position="293"/>
        <end position="351"/>
    </location>
</feature>
<evidence type="ECO:0000256" key="9">
    <source>
        <dbReference type="ARBA" id="ARBA00022794"/>
    </source>
</evidence>
<evidence type="ECO:0000256" key="12">
    <source>
        <dbReference type="ARBA" id="ARBA00023175"/>
    </source>
</evidence>
<keyword evidence="8" id="KW-0493">Microtubule</keyword>
<organism evidence="16">
    <name type="scientific">Aphanomyces invadans</name>
    <dbReference type="NCBI Taxonomy" id="157072"/>
    <lineage>
        <taxon>Eukaryota</taxon>
        <taxon>Sar</taxon>
        <taxon>Stramenopiles</taxon>
        <taxon>Oomycota</taxon>
        <taxon>Saprolegniomycetes</taxon>
        <taxon>Saprolegniales</taxon>
        <taxon>Verrucalvaceae</taxon>
        <taxon>Aphanomyces</taxon>
    </lineage>
</organism>
<evidence type="ECO:0000256" key="8">
    <source>
        <dbReference type="ARBA" id="ARBA00022701"/>
    </source>
</evidence>
<dbReference type="SUPFAM" id="SSF52540">
    <property type="entry name" value="P-loop containing nucleoside triphosphate hydrolases"/>
    <property type="match status" value="1"/>
</dbReference>
<keyword evidence="7" id="KW-0963">Cytoplasm</keyword>
<keyword evidence="13" id="KW-0206">Cytoskeleton</keyword>
<dbReference type="STRING" id="157072.A0A024TDT2"/>
<dbReference type="InterPro" id="IPR027417">
    <property type="entry name" value="P-loop_NTPase"/>
</dbReference>
<dbReference type="PANTHER" id="PTHR13236">
    <property type="entry name" value="DYNEIN 2 LIGHT INTERMEDIATE CHAIN, ISOFORM 2"/>
    <property type="match status" value="1"/>
</dbReference>
<dbReference type="OrthoDB" id="10263060at2759"/>
<dbReference type="InterPro" id="IPR022780">
    <property type="entry name" value="Dynein_light_int_chain"/>
</dbReference>
<comment type="similarity">
    <text evidence="4">Belongs to the dynein light intermediate chain family.</text>
</comment>
<reference evidence="16" key="1">
    <citation type="submission" date="2013-12" db="EMBL/GenBank/DDBJ databases">
        <title>The Genome Sequence of Aphanomyces invadans NJM9701.</title>
        <authorList>
            <consortium name="The Broad Institute Genomics Platform"/>
            <person name="Russ C."/>
            <person name="Tyler B."/>
            <person name="van West P."/>
            <person name="Dieguez-Uribeondo J."/>
            <person name="Young S.K."/>
            <person name="Zeng Q."/>
            <person name="Gargeya S."/>
            <person name="Fitzgerald M."/>
            <person name="Abouelleil A."/>
            <person name="Alvarado L."/>
            <person name="Chapman S.B."/>
            <person name="Gainer-Dewar J."/>
            <person name="Goldberg J."/>
            <person name="Griggs A."/>
            <person name="Gujja S."/>
            <person name="Hansen M."/>
            <person name="Howarth C."/>
            <person name="Imamovic A."/>
            <person name="Ireland A."/>
            <person name="Larimer J."/>
            <person name="McCowan C."/>
            <person name="Murphy C."/>
            <person name="Pearson M."/>
            <person name="Poon T.W."/>
            <person name="Priest M."/>
            <person name="Roberts A."/>
            <person name="Saif S."/>
            <person name="Shea T."/>
            <person name="Sykes S."/>
            <person name="Wortman J."/>
            <person name="Nusbaum C."/>
            <person name="Birren B."/>
        </authorList>
    </citation>
    <scope>NUCLEOTIDE SEQUENCE [LARGE SCALE GENOMIC DNA]</scope>
    <source>
        <strain evidence="16">NJM9701</strain>
    </source>
</reference>
<dbReference type="AlphaFoldDB" id="A0A024TDT2"/>
<dbReference type="GO" id="GO:0005874">
    <property type="term" value="C:microtubule"/>
    <property type="evidence" value="ECO:0007669"/>
    <property type="project" value="UniProtKB-KW"/>
</dbReference>
<keyword evidence="9" id="KW-0970">Cilium biogenesis/degradation</keyword>
<accession>A0A024TDT2</accession>
<keyword evidence="14" id="KW-0966">Cell projection</keyword>
<dbReference type="RefSeq" id="XP_008879177.1">
    <property type="nucleotide sequence ID" value="XM_008880955.1"/>
</dbReference>
<comment type="subcellular location">
    <subcellularLocation>
        <location evidence="3">Cytoplasm</location>
        <location evidence="3">Cytoskeleton</location>
        <location evidence="3">Cilium axoneme</location>
    </subcellularLocation>
    <subcellularLocation>
        <location evidence="1">Cytoplasm</location>
        <location evidence="1">Cytoskeleton</location>
        <location evidence="1">Cilium basal body</location>
    </subcellularLocation>
    <subcellularLocation>
        <location evidence="2">Cytoplasm</location>
        <location evidence="2">Cytoskeleton</location>
        <location evidence="2">Microtubule organizing center</location>
        <location evidence="2">Centrosome</location>
    </subcellularLocation>
</comment>
<evidence type="ECO:0000256" key="7">
    <source>
        <dbReference type="ARBA" id="ARBA00022490"/>
    </source>
</evidence>
<sequence>MESKDIFARLAADAKASNNEGDGSSAADDSYLVVIGPKNSGKSSLILYFLNPNKADEPKPTAALDYVYARRAVAGSNKKAVAHIWELATTKKVLELLKVPLSPDRLPRSTLMLVLDLSVPGDVLPSLVYWVTLVRKLLTDSNAAPPSEAFIQAKYGEKHPDRRDVSPISIPLLIVGAKYETFRDEDSVKRKGLIQAVRYIAHAIGATLLFTTVKDKALATQFRSALNAALYKSEGGGKSTKEVDKGLFVPPGSDTFEEIGLPKGARVADFEESNLDKRMKLWAKAIAELYPPVTPPEAAGKDAVDDDKDDVDDKYPEPSIDALRKQKREELRRYKDKKTEKKPSAKKEAKE</sequence>
<dbReference type="Pfam" id="PF05783">
    <property type="entry name" value="DLIC"/>
    <property type="match status" value="1"/>
</dbReference>
<dbReference type="GO" id="GO:0005868">
    <property type="term" value="C:cytoplasmic dynein complex"/>
    <property type="evidence" value="ECO:0007669"/>
    <property type="project" value="InterPro"/>
</dbReference>
<evidence type="ECO:0000256" key="2">
    <source>
        <dbReference type="ARBA" id="ARBA00004300"/>
    </source>
</evidence>
<evidence type="ECO:0000256" key="13">
    <source>
        <dbReference type="ARBA" id="ARBA00023212"/>
    </source>
</evidence>
<dbReference type="Gene3D" id="3.40.50.300">
    <property type="entry name" value="P-loop containing nucleotide triphosphate hydrolases"/>
    <property type="match status" value="1"/>
</dbReference>
<dbReference type="EMBL" id="KI914002">
    <property type="protein sequence ID" value="ETV92213.1"/>
    <property type="molecule type" value="Genomic_DNA"/>
</dbReference>
<dbReference type="GO" id="GO:0035735">
    <property type="term" value="P:intraciliary transport involved in cilium assembly"/>
    <property type="evidence" value="ECO:0007669"/>
    <property type="project" value="InterPro"/>
</dbReference>
<dbReference type="eggNOG" id="KOG3929">
    <property type="taxonomic scope" value="Eukaryota"/>
</dbReference>
<keyword evidence="10" id="KW-0243">Dynein</keyword>
<dbReference type="GO" id="GO:0035721">
    <property type="term" value="P:intraciliary retrograde transport"/>
    <property type="evidence" value="ECO:0007669"/>
    <property type="project" value="InterPro"/>
</dbReference>
<protein>
    <recommendedName>
        <fullName evidence="5">Cytoplasmic dynein 2 light intermediate chain 1</fullName>
    </recommendedName>
</protein>
<keyword evidence="6" id="KW-0217">Developmental protein</keyword>
<dbReference type="GO" id="GO:0045504">
    <property type="term" value="F:dynein heavy chain binding"/>
    <property type="evidence" value="ECO:0007669"/>
    <property type="project" value="TreeGrafter"/>
</dbReference>
<keyword evidence="12" id="KW-0505">Motor protein</keyword>
<proteinExistence type="inferred from homology"/>
<evidence type="ECO:0000256" key="5">
    <source>
        <dbReference type="ARBA" id="ARBA00018863"/>
    </source>
</evidence>
<keyword evidence="11" id="KW-0969">Cilium</keyword>
<evidence type="ECO:0000256" key="1">
    <source>
        <dbReference type="ARBA" id="ARBA00004120"/>
    </source>
</evidence>
<dbReference type="GO" id="GO:0005930">
    <property type="term" value="C:axoneme"/>
    <property type="evidence" value="ECO:0007669"/>
    <property type="project" value="UniProtKB-SubCell"/>
</dbReference>
<evidence type="ECO:0000256" key="4">
    <source>
        <dbReference type="ARBA" id="ARBA00006831"/>
    </source>
</evidence>
<dbReference type="GO" id="GO:0036064">
    <property type="term" value="C:ciliary basal body"/>
    <property type="evidence" value="ECO:0007669"/>
    <property type="project" value="TreeGrafter"/>
</dbReference>
<evidence type="ECO:0000256" key="15">
    <source>
        <dbReference type="SAM" id="MobiDB-lite"/>
    </source>
</evidence>
<evidence type="ECO:0000256" key="3">
    <source>
        <dbReference type="ARBA" id="ARBA00004430"/>
    </source>
</evidence>